<organism evidence="6 7">
    <name type="scientific">Paenibacillus amylolyticus</name>
    <dbReference type="NCBI Taxonomy" id="1451"/>
    <lineage>
        <taxon>Bacteria</taxon>
        <taxon>Bacillati</taxon>
        <taxon>Bacillota</taxon>
        <taxon>Bacilli</taxon>
        <taxon>Bacillales</taxon>
        <taxon>Paenibacillaceae</taxon>
        <taxon>Paenibacillus</taxon>
    </lineage>
</organism>
<dbReference type="InterPro" id="IPR003961">
    <property type="entry name" value="FN3_dom"/>
</dbReference>
<dbReference type="InterPro" id="IPR036116">
    <property type="entry name" value="FN3_sf"/>
</dbReference>
<dbReference type="Pfam" id="PF00041">
    <property type="entry name" value="fn3"/>
    <property type="match status" value="2"/>
</dbReference>
<feature type="domain" description="SLH" evidence="5">
    <location>
        <begin position="766"/>
        <end position="825"/>
    </location>
</feature>
<comment type="caution">
    <text evidence="6">The sequence shown here is derived from an EMBL/GenBank/DDBJ whole genome shotgun (WGS) entry which is preliminary data.</text>
</comment>
<dbReference type="Pfam" id="PF25021">
    <property type="entry name" value="TEN_NHL"/>
    <property type="match status" value="2"/>
</dbReference>
<feature type="domain" description="Fibronectin type-III" evidence="4">
    <location>
        <begin position="515"/>
        <end position="605"/>
    </location>
</feature>
<gene>
    <name evidence="6" type="ORF">EC604_08750</name>
</gene>
<feature type="repeat" description="NHL" evidence="2">
    <location>
        <begin position="113"/>
        <end position="143"/>
    </location>
</feature>
<feature type="domain" description="SLH" evidence="5">
    <location>
        <begin position="890"/>
        <end position="951"/>
    </location>
</feature>
<dbReference type="InterPro" id="IPR013783">
    <property type="entry name" value="Ig-like_fold"/>
</dbReference>
<dbReference type="Gene3D" id="2.60.40.10">
    <property type="entry name" value="Immunoglobulins"/>
    <property type="match status" value="3"/>
</dbReference>
<accession>A0A5M9WQS1</accession>
<feature type="compositionally biased region" description="Pro residues" evidence="3">
    <location>
        <begin position="718"/>
        <end position="734"/>
    </location>
</feature>
<dbReference type="CDD" id="cd00063">
    <property type="entry name" value="FN3"/>
    <property type="match status" value="3"/>
</dbReference>
<feature type="repeat" description="NHL" evidence="2">
    <location>
        <begin position="56"/>
        <end position="87"/>
    </location>
</feature>
<dbReference type="Pfam" id="PF01436">
    <property type="entry name" value="NHL"/>
    <property type="match status" value="1"/>
</dbReference>
<evidence type="ECO:0000256" key="2">
    <source>
        <dbReference type="PROSITE-ProRule" id="PRU00504"/>
    </source>
</evidence>
<evidence type="ECO:0000256" key="3">
    <source>
        <dbReference type="SAM" id="MobiDB-lite"/>
    </source>
</evidence>
<dbReference type="AlphaFoldDB" id="A0A5M9WQS1"/>
<dbReference type="PROSITE" id="PS50853">
    <property type="entry name" value="FN3"/>
    <property type="match status" value="3"/>
</dbReference>
<dbReference type="InterPro" id="IPR056822">
    <property type="entry name" value="TEN_NHL"/>
</dbReference>
<protein>
    <submittedName>
        <fullName evidence="6">Adhesin</fullName>
    </submittedName>
</protein>
<sequence length="955" mass="97702">MNYPRGVAVDGSGNVYIADYGNQRIRKVDPTGEISTLAGNGISGYSGDGGAATLAQLNSPTGVAVDSSGNVYIADSGNNGIRKVDKEGKISTFAGTGTAGYSGDGGAATSAKFFFPIGVTVDSSGNVYIADYGNQRIRKVDPAGKISTLAGTGTAGYTGDGVAATSAQLNYPRGVAVDSIENVYVADYSNYMVRKLAAPMPAQTVSASASTPTPGAGVDDAITLTVKDELGTTDTTFSGAHDVTISGYVQAPNGSYGSFNGTDLTASPNTVSVTFANGGATANLKLNKAAEQPIGLSVADVATPGANTLSITPVAGSTATMVLTTDVTAPASNGGMFAQQPVVTLTDAYGNTSVSDNSTIVTVSKKDTGTWTLTGTATATASAGVVTFTDLGATNATQATGAQLAFDASGMAQIASQSVILPWPGVAEPRVESATTGDSHVRLTWSEVYGSVSYAVYQRTASGTYGDAVATVTGLTYDATGLTNGTTYYFVVKAVNPSGISAASDEVSATPQVPAPGVPVLGPATPGDARISLTWDAVIGSTGYKIFKSTTPGAYRSEEASVTGSVYGYDVMGLTNGTTYYFVIQATNPGGDSTSSNEVSATPRTVPSAPTGVAAIAGDRQAAVSFTPPANGGSNITYYEVTAMPGNITVTGAGSPIAVTGLSNGVTYTFTVQAVNSAGRSVASDTSNAVTPSTPTPAPDRLPTPSTPTLAPDRLPTPSIPTPAPDSAPTPGSPEPTVDVFNSNIVNETNLVKTIESKVAEAKEANATIDFTDTQGHWAKKTIDIFVQLKLINGYDDGTIRPNNPITRAEFTAMLNRVFNIQAGNNTNVVLKDIDHHWAKEAVENLVAAGVIHGYTDGTFKPNQTITREEMVVMLSRIVDLNNVTKDTIKGNFNDLNGAYAASEIIAAAQAGIVSGKGNGIFDPKNNATRAEALQIILNMLELNPQLKTLLGSFS</sequence>
<dbReference type="SMART" id="SM00060">
    <property type="entry name" value="FN3"/>
    <property type="match status" value="3"/>
</dbReference>
<evidence type="ECO:0000313" key="6">
    <source>
        <dbReference type="EMBL" id="KAA8783935.1"/>
    </source>
</evidence>
<dbReference type="InterPro" id="IPR001258">
    <property type="entry name" value="NHL_repeat"/>
</dbReference>
<feature type="domain" description="Fibronectin type-III" evidence="4">
    <location>
        <begin position="606"/>
        <end position="694"/>
    </location>
</feature>
<dbReference type="SUPFAM" id="SSF63829">
    <property type="entry name" value="Calcium-dependent phosphotriesterase"/>
    <property type="match status" value="1"/>
</dbReference>
<feature type="repeat" description="NHL" evidence="2">
    <location>
        <begin position="1"/>
        <end position="31"/>
    </location>
</feature>
<name>A0A5M9WQS1_PAEAM</name>
<dbReference type="InterPro" id="IPR011042">
    <property type="entry name" value="6-blade_b-propeller_TolB-like"/>
</dbReference>
<reference evidence="6 7" key="1">
    <citation type="journal article" date="2019" name="J. Ind. Microbiol. Biotechnol.">
        <title>Paenibacillus amylolyticus 27C64 has a diverse set of carbohydrate-active enzymes and complete pectin deconstruction system.</title>
        <authorList>
            <person name="Keggi C."/>
            <person name="Doran-Peterson J."/>
        </authorList>
    </citation>
    <scope>NUCLEOTIDE SEQUENCE [LARGE SCALE GENOMIC DNA]</scope>
    <source>
        <strain evidence="6 7">27C64</strain>
    </source>
</reference>
<evidence type="ECO:0000256" key="1">
    <source>
        <dbReference type="ARBA" id="ARBA00022737"/>
    </source>
</evidence>
<feature type="compositionally biased region" description="Pro residues" evidence="3">
    <location>
        <begin position="694"/>
        <end position="706"/>
    </location>
</feature>
<feature type="domain" description="SLH" evidence="5">
    <location>
        <begin position="826"/>
        <end position="889"/>
    </location>
</feature>
<feature type="compositionally biased region" description="Polar residues" evidence="3">
    <location>
        <begin position="680"/>
        <end position="693"/>
    </location>
</feature>
<proteinExistence type="predicted"/>
<dbReference type="InterPro" id="IPR001119">
    <property type="entry name" value="SLH_dom"/>
</dbReference>
<dbReference type="Pfam" id="PF00395">
    <property type="entry name" value="SLH"/>
    <property type="match status" value="3"/>
</dbReference>
<feature type="domain" description="Fibronectin type-III" evidence="4">
    <location>
        <begin position="425"/>
        <end position="514"/>
    </location>
</feature>
<evidence type="ECO:0000259" key="5">
    <source>
        <dbReference type="PROSITE" id="PS51272"/>
    </source>
</evidence>
<dbReference type="RefSeq" id="WP_123063815.1">
    <property type="nucleotide sequence ID" value="NZ_RIAS01000004.1"/>
</dbReference>
<dbReference type="PROSITE" id="PS51125">
    <property type="entry name" value="NHL"/>
    <property type="match status" value="4"/>
</dbReference>
<dbReference type="PANTHER" id="PTHR13833:SF71">
    <property type="entry name" value="NHL DOMAIN-CONTAINING PROTEIN"/>
    <property type="match status" value="1"/>
</dbReference>
<dbReference type="PROSITE" id="PS51272">
    <property type="entry name" value="SLH"/>
    <property type="match status" value="3"/>
</dbReference>
<evidence type="ECO:0000259" key="4">
    <source>
        <dbReference type="PROSITE" id="PS50853"/>
    </source>
</evidence>
<feature type="repeat" description="NHL" evidence="2">
    <location>
        <begin position="168"/>
        <end position="199"/>
    </location>
</feature>
<evidence type="ECO:0000313" key="7">
    <source>
        <dbReference type="Proteomes" id="UP000323664"/>
    </source>
</evidence>
<dbReference type="EMBL" id="RIAS01000004">
    <property type="protein sequence ID" value="KAA8783935.1"/>
    <property type="molecule type" value="Genomic_DNA"/>
</dbReference>
<dbReference type="OrthoDB" id="504962at2"/>
<dbReference type="Gene3D" id="2.120.10.30">
    <property type="entry name" value="TolB, C-terminal domain"/>
    <property type="match status" value="2"/>
</dbReference>
<keyword evidence="1" id="KW-0677">Repeat</keyword>
<dbReference type="SUPFAM" id="SSF49265">
    <property type="entry name" value="Fibronectin type III"/>
    <property type="match status" value="2"/>
</dbReference>
<feature type="region of interest" description="Disordered" evidence="3">
    <location>
        <begin position="680"/>
        <end position="738"/>
    </location>
</feature>
<dbReference type="Proteomes" id="UP000323664">
    <property type="component" value="Unassembled WGS sequence"/>
</dbReference>
<dbReference type="PANTHER" id="PTHR13833">
    <property type="match status" value="1"/>
</dbReference>